<proteinExistence type="predicted"/>
<feature type="region of interest" description="Disordered" evidence="1">
    <location>
        <begin position="1"/>
        <end position="24"/>
    </location>
</feature>
<accession>A0ABD0KV12</accession>
<keyword evidence="3" id="KW-1185">Reference proteome</keyword>
<organism evidence="2 3">
    <name type="scientific">Batillaria attramentaria</name>
    <dbReference type="NCBI Taxonomy" id="370345"/>
    <lineage>
        <taxon>Eukaryota</taxon>
        <taxon>Metazoa</taxon>
        <taxon>Spiralia</taxon>
        <taxon>Lophotrochozoa</taxon>
        <taxon>Mollusca</taxon>
        <taxon>Gastropoda</taxon>
        <taxon>Caenogastropoda</taxon>
        <taxon>Sorbeoconcha</taxon>
        <taxon>Cerithioidea</taxon>
        <taxon>Batillariidae</taxon>
        <taxon>Batillaria</taxon>
    </lineage>
</organism>
<dbReference type="AlphaFoldDB" id="A0ABD0KV12"/>
<evidence type="ECO:0000313" key="2">
    <source>
        <dbReference type="EMBL" id="KAK7491108.1"/>
    </source>
</evidence>
<name>A0ABD0KV12_9CAEN</name>
<sequence length="113" mass="12665">MRSITFYHGSPKLSAGENEAGGQKKPVRFRCCQEMVLQEESYHAVSSSAINMPSRQMTTDASTWLDESVLHVHVPESHLHDDLSASLHWHEVKEFNVPIIFSALPLPSLQHTG</sequence>
<evidence type="ECO:0000256" key="1">
    <source>
        <dbReference type="SAM" id="MobiDB-lite"/>
    </source>
</evidence>
<dbReference type="Proteomes" id="UP001519460">
    <property type="component" value="Unassembled WGS sequence"/>
</dbReference>
<evidence type="ECO:0000313" key="3">
    <source>
        <dbReference type="Proteomes" id="UP001519460"/>
    </source>
</evidence>
<comment type="caution">
    <text evidence="2">The sequence shown here is derived from an EMBL/GenBank/DDBJ whole genome shotgun (WGS) entry which is preliminary data.</text>
</comment>
<protein>
    <submittedName>
        <fullName evidence="2">Uncharacterized protein</fullName>
    </submittedName>
</protein>
<gene>
    <name evidence="2" type="ORF">BaRGS_00017672</name>
</gene>
<reference evidence="2 3" key="1">
    <citation type="journal article" date="2023" name="Sci. Data">
        <title>Genome assembly of the Korean intertidal mud-creeper Batillaria attramentaria.</title>
        <authorList>
            <person name="Patra A.K."/>
            <person name="Ho P.T."/>
            <person name="Jun S."/>
            <person name="Lee S.J."/>
            <person name="Kim Y."/>
            <person name="Won Y.J."/>
        </authorList>
    </citation>
    <scope>NUCLEOTIDE SEQUENCE [LARGE SCALE GENOMIC DNA]</scope>
    <source>
        <strain evidence="2">Wonlab-2016</strain>
    </source>
</reference>
<dbReference type="EMBL" id="JACVVK020000119">
    <property type="protein sequence ID" value="KAK7491108.1"/>
    <property type="molecule type" value="Genomic_DNA"/>
</dbReference>